<dbReference type="Pfam" id="PF07963">
    <property type="entry name" value="N_methyl"/>
    <property type="match status" value="1"/>
</dbReference>
<dbReference type="SUPFAM" id="SSF54523">
    <property type="entry name" value="Pili subunits"/>
    <property type="match status" value="1"/>
</dbReference>
<sequence length="154" mass="16672">MIIDTSQRTPRRPAGTARHSDGFSLIELMIAVAVIGILASIAYPSYTGYVERARVSDGQAMVMDIASRLERCYTATYDYKKKNSAGDSCVDFSDLKSKEGYYKITAKGKGNAGSFDSDEYSVVASHIDGEPAVACETLWIDSTGKQGGANDDCW</sequence>
<dbReference type="NCBIfam" id="TIGR02532">
    <property type="entry name" value="IV_pilin_GFxxxE"/>
    <property type="match status" value="1"/>
</dbReference>
<evidence type="ECO:0000256" key="1">
    <source>
        <dbReference type="SAM" id="Phobius"/>
    </source>
</evidence>
<dbReference type="Pfam" id="PF16732">
    <property type="entry name" value="ComP_DUS"/>
    <property type="match status" value="1"/>
</dbReference>
<accession>A0ABY2DA08</accession>
<dbReference type="Gene3D" id="3.30.700.10">
    <property type="entry name" value="Glycoprotein, Type 4 Pilin"/>
    <property type="match status" value="1"/>
</dbReference>
<keyword evidence="1" id="KW-1133">Transmembrane helix</keyword>
<protein>
    <submittedName>
        <fullName evidence="2">Type IV pilin protein</fullName>
    </submittedName>
</protein>
<feature type="transmembrane region" description="Helical" evidence="1">
    <location>
        <begin position="21"/>
        <end position="43"/>
    </location>
</feature>
<dbReference type="Proteomes" id="UP000294823">
    <property type="component" value="Unassembled WGS sequence"/>
</dbReference>
<dbReference type="PANTHER" id="PTHR30093:SF47">
    <property type="entry name" value="TYPE IV PILUS NON-CORE MINOR PILIN PILE"/>
    <property type="match status" value="1"/>
</dbReference>
<dbReference type="InterPro" id="IPR031982">
    <property type="entry name" value="PilE-like"/>
</dbReference>
<dbReference type="InterPro" id="IPR045584">
    <property type="entry name" value="Pilin-like"/>
</dbReference>
<organism evidence="2 3">
    <name type="scientific">Halomonas marinisediminis</name>
    <dbReference type="NCBI Taxonomy" id="2546095"/>
    <lineage>
        <taxon>Bacteria</taxon>
        <taxon>Pseudomonadati</taxon>
        <taxon>Pseudomonadota</taxon>
        <taxon>Gammaproteobacteria</taxon>
        <taxon>Oceanospirillales</taxon>
        <taxon>Halomonadaceae</taxon>
        <taxon>Halomonas</taxon>
    </lineage>
</organism>
<evidence type="ECO:0000313" key="3">
    <source>
        <dbReference type="Proteomes" id="UP000294823"/>
    </source>
</evidence>
<keyword evidence="1" id="KW-0812">Transmembrane</keyword>
<comment type="caution">
    <text evidence="2">The sequence shown here is derived from an EMBL/GenBank/DDBJ whole genome shotgun (WGS) entry which is preliminary data.</text>
</comment>
<dbReference type="InterPro" id="IPR012902">
    <property type="entry name" value="N_methyl_site"/>
</dbReference>
<reference evidence="2 3" key="1">
    <citation type="submission" date="2019-03" db="EMBL/GenBank/DDBJ databases">
        <title>Halomonas marinisediminis sp. nov., a moderately halophilic bacterium isolated from the Bohai Gulf.</title>
        <authorList>
            <person name="Ji X."/>
        </authorList>
    </citation>
    <scope>NUCLEOTIDE SEQUENCE [LARGE SCALE GENOMIC DNA]</scope>
    <source>
        <strain evidence="2 3">204</strain>
    </source>
</reference>
<dbReference type="EMBL" id="SLTR01000016">
    <property type="protein sequence ID" value="TDB01736.1"/>
    <property type="molecule type" value="Genomic_DNA"/>
</dbReference>
<gene>
    <name evidence="2" type="ORF">E0702_12135</name>
</gene>
<proteinExistence type="predicted"/>
<dbReference type="RefSeq" id="WP_132044199.1">
    <property type="nucleotide sequence ID" value="NZ_SLTR01000016.1"/>
</dbReference>
<keyword evidence="3" id="KW-1185">Reference proteome</keyword>
<keyword evidence="1" id="KW-0472">Membrane</keyword>
<evidence type="ECO:0000313" key="2">
    <source>
        <dbReference type="EMBL" id="TDB01736.1"/>
    </source>
</evidence>
<dbReference type="PANTHER" id="PTHR30093">
    <property type="entry name" value="GENERAL SECRETION PATHWAY PROTEIN G"/>
    <property type="match status" value="1"/>
</dbReference>
<name>A0ABY2DA08_9GAMM</name>